<keyword evidence="1" id="KW-0812">Transmembrane</keyword>
<feature type="transmembrane region" description="Helical" evidence="1">
    <location>
        <begin position="149"/>
        <end position="168"/>
    </location>
</feature>
<dbReference type="AlphaFoldDB" id="A0A8S1QZF3"/>
<evidence type="ECO:0000256" key="1">
    <source>
        <dbReference type="SAM" id="Phobius"/>
    </source>
</evidence>
<accession>A0A8S1QZF3</accession>
<comment type="caution">
    <text evidence="2">The sequence shown here is derived from an EMBL/GenBank/DDBJ whole genome shotgun (WGS) entry which is preliminary data.</text>
</comment>
<organism evidence="2 3">
    <name type="scientific">Paramecium sonneborni</name>
    <dbReference type="NCBI Taxonomy" id="65129"/>
    <lineage>
        <taxon>Eukaryota</taxon>
        <taxon>Sar</taxon>
        <taxon>Alveolata</taxon>
        <taxon>Ciliophora</taxon>
        <taxon>Intramacronucleata</taxon>
        <taxon>Oligohymenophorea</taxon>
        <taxon>Peniculida</taxon>
        <taxon>Parameciidae</taxon>
        <taxon>Paramecium</taxon>
    </lineage>
</organism>
<evidence type="ECO:0000313" key="3">
    <source>
        <dbReference type="Proteomes" id="UP000692954"/>
    </source>
</evidence>
<protein>
    <recommendedName>
        <fullName evidence="4">Transmembrane protein</fullName>
    </recommendedName>
</protein>
<dbReference type="Proteomes" id="UP000692954">
    <property type="component" value="Unassembled WGS sequence"/>
</dbReference>
<keyword evidence="1" id="KW-0472">Membrane</keyword>
<keyword evidence="1" id="KW-1133">Transmembrane helix</keyword>
<gene>
    <name evidence="2" type="ORF">PSON_ATCC_30995.1.T1300131</name>
</gene>
<evidence type="ECO:0008006" key="4">
    <source>
        <dbReference type="Google" id="ProtNLM"/>
    </source>
</evidence>
<name>A0A8S1QZF3_9CILI</name>
<dbReference type="EMBL" id="CAJJDN010000130">
    <property type="protein sequence ID" value="CAD8121201.1"/>
    <property type="molecule type" value="Genomic_DNA"/>
</dbReference>
<proteinExistence type="predicted"/>
<sequence length="213" mass="25712">MVSIILQLTIIINQKIDYLIISSDFNKFIQKNQKYSETFNDIIKQGKEKIDSTTKKGLVAEQFNQISLFIRLYNYYEKMKRIQEIQEFFYQFGSLFNGDFQIISLIYLTEFQYVYNCFNCNKRISNFIDFIICFFQVQNIKKFFNQKQVINVNLLKILDLVIFVFYLIKKQFTDKDFSPNEHQKFKSQLYLKEVLPFQSFNGILLMQAFLYNQ</sequence>
<keyword evidence="3" id="KW-1185">Reference proteome</keyword>
<reference evidence="2" key="1">
    <citation type="submission" date="2021-01" db="EMBL/GenBank/DDBJ databases">
        <authorList>
            <consortium name="Genoscope - CEA"/>
            <person name="William W."/>
        </authorList>
    </citation>
    <scope>NUCLEOTIDE SEQUENCE</scope>
</reference>
<evidence type="ECO:0000313" key="2">
    <source>
        <dbReference type="EMBL" id="CAD8121201.1"/>
    </source>
</evidence>